<dbReference type="AlphaFoldDB" id="A0A816AM37"/>
<evidence type="ECO:0000313" key="4">
    <source>
        <dbReference type="Proteomes" id="UP000663828"/>
    </source>
</evidence>
<dbReference type="Proteomes" id="UP000663828">
    <property type="component" value="Unassembled WGS sequence"/>
</dbReference>
<evidence type="ECO:0000256" key="1">
    <source>
        <dbReference type="ARBA" id="ARBA00022729"/>
    </source>
</evidence>
<evidence type="ECO:0000313" key="3">
    <source>
        <dbReference type="EMBL" id="CAF1598135.1"/>
    </source>
</evidence>
<feature type="signal peptide" evidence="2">
    <location>
        <begin position="1"/>
        <end position="21"/>
    </location>
</feature>
<dbReference type="Gene3D" id="2.70.220.10">
    <property type="entry name" value="Ganglioside GM2 activator"/>
    <property type="match status" value="1"/>
</dbReference>
<keyword evidence="1 2" id="KW-0732">Signal</keyword>
<evidence type="ECO:0000256" key="2">
    <source>
        <dbReference type="SAM" id="SignalP"/>
    </source>
</evidence>
<accession>A0A816AM37</accession>
<proteinExistence type="predicted"/>
<dbReference type="InterPro" id="IPR036846">
    <property type="entry name" value="GM2-AP_sf"/>
</dbReference>
<reference evidence="3" key="1">
    <citation type="submission" date="2021-02" db="EMBL/GenBank/DDBJ databases">
        <authorList>
            <person name="Nowell W R."/>
        </authorList>
    </citation>
    <scope>NUCLEOTIDE SEQUENCE</scope>
</reference>
<organism evidence="3 4">
    <name type="scientific">Adineta ricciae</name>
    <name type="common">Rotifer</name>
    <dbReference type="NCBI Taxonomy" id="249248"/>
    <lineage>
        <taxon>Eukaryota</taxon>
        <taxon>Metazoa</taxon>
        <taxon>Spiralia</taxon>
        <taxon>Gnathifera</taxon>
        <taxon>Rotifera</taxon>
        <taxon>Eurotatoria</taxon>
        <taxon>Bdelloidea</taxon>
        <taxon>Adinetida</taxon>
        <taxon>Adinetidae</taxon>
        <taxon>Adineta</taxon>
    </lineage>
</organism>
<sequence>MLLAVLLQCFIIFLIINPSLTDNPARFEFEDCGSSGVIIHEIDMTPRPFIYPGVISAKLKATVKHSISSFDVNMNIVRTISGIKYSSDKACDHMNFWTLNVTQSFVHLVPMMKLFSLVVKCPENTISEQYVDIDNYQFEIPVISEYFSFLASEIFNTTIIVNSPNDPFGQPFFCGRFKYVLKHRK</sequence>
<gene>
    <name evidence="3" type="ORF">XAT740_LOCUS47359</name>
</gene>
<protein>
    <submittedName>
        <fullName evidence="3">Uncharacterized protein</fullName>
    </submittedName>
</protein>
<comment type="caution">
    <text evidence="3">The sequence shown here is derived from an EMBL/GenBank/DDBJ whole genome shotgun (WGS) entry which is preliminary data.</text>
</comment>
<feature type="chain" id="PRO_5032809635" evidence="2">
    <location>
        <begin position="22"/>
        <end position="185"/>
    </location>
</feature>
<dbReference type="SUPFAM" id="SSF63707">
    <property type="entry name" value="Ganglioside M2 (gm2) activator"/>
    <property type="match status" value="1"/>
</dbReference>
<keyword evidence="4" id="KW-1185">Reference proteome</keyword>
<dbReference type="EMBL" id="CAJNOR010006551">
    <property type="protein sequence ID" value="CAF1598135.1"/>
    <property type="molecule type" value="Genomic_DNA"/>
</dbReference>
<name>A0A816AM37_ADIRI</name>